<dbReference type="InterPro" id="IPR036282">
    <property type="entry name" value="Glutathione-S-Trfase_C_sf"/>
</dbReference>
<dbReference type="Proteomes" id="UP000383932">
    <property type="component" value="Unassembled WGS sequence"/>
</dbReference>
<dbReference type="SUPFAM" id="SSF52833">
    <property type="entry name" value="Thioredoxin-like"/>
    <property type="match status" value="1"/>
</dbReference>
<evidence type="ECO:0000313" key="5">
    <source>
        <dbReference type="Proteomes" id="UP000383932"/>
    </source>
</evidence>
<dbReference type="InterPro" id="IPR040079">
    <property type="entry name" value="Glutathione_S-Trfase"/>
</dbReference>
<feature type="domain" description="GST N-terminal" evidence="2">
    <location>
        <begin position="4"/>
        <end position="95"/>
    </location>
</feature>
<dbReference type="EMBL" id="SSOP01000001">
    <property type="protein sequence ID" value="KAB5596376.1"/>
    <property type="molecule type" value="Genomic_DNA"/>
</dbReference>
<dbReference type="InterPro" id="IPR036249">
    <property type="entry name" value="Thioredoxin-like_sf"/>
</dbReference>
<proteinExistence type="predicted"/>
<dbReference type="Gene3D" id="1.20.1050.10">
    <property type="match status" value="1"/>
</dbReference>
<gene>
    <name evidence="4" type="ORF">CTheo_13</name>
</gene>
<evidence type="ECO:0000259" key="3">
    <source>
        <dbReference type="PROSITE" id="PS50405"/>
    </source>
</evidence>
<dbReference type="InterPro" id="IPR010987">
    <property type="entry name" value="Glutathione-S-Trfase_C-like"/>
</dbReference>
<name>A0A5N5R091_9AGAM</name>
<comment type="caution">
    <text evidence="4">The sequence shown here is derived from an EMBL/GenBank/DDBJ whole genome shotgun (WGS) entry which is preliminary data.</text>
</comment>
<dbReference type="CDD" id="cd00570">
    <property type="entry name" value="GST_N_family"/>
    <property type="match status" value="1"/>
</dbReference>
<dbReference type="SFLD" id="SFLDG00358">
    <property type="entry name" value="Main_(cytGST)"/>
    <property type="match status" value="1"/>
</dbReference>
<dbReference type="AlphaFoldDB" id="A0A5N5R091"/>
<dbReference type="Pfam" id="PF13417">
    <property type="entry name" value="GST_N_3"/>
    <property type="match status" value="1"/>
</dbReference>
<dbReference type="PANTHER" id="PTHR43968:SF6">
    <property type="entry name" value="GLUTATHIONE S-TRANSFERASE OMEGA"/>
    <property type="match status" value="1"/>
</dbReference>
<keyword evidence="4" id="KW-0808">Transferase</keyword>
<dbReference type="PRINTS" id="PR01625">
    <property type="entry name" value="GSTRNSFRASEO"/>
</dbReference>
<feature type="domain" description="GST C-terminal" evidence="3">
    <location>
        <begin position="100"/>
        <end position="227"/>
    </location>
</feature>
<dbReference type="InterPro" id="IPR004045">
    <property type="entry name" value="Glutathione_S-Trfase_N"/>
</dbReference>
<dbReference type="Gene3D" id="3.40.30.10">
    <property type="entry name" value="Glutaredoxin"/>
    <property type="match status" value="1"/>
</dbReference>
<dbReference type="PROSITE" id="PS50404">
    <property type="entry name" value="GST_NTER"/>
    <property type="match status" value="1"/>
</dbReference>
<dbReference type="InterPro" id="IPR050983">
    <property type="entry name" value="GST_Omega/HSP26"/>
</dbReference>
<evidence type="ECO:0000256" key="1">
    <source>
        <dbReference type="ARBA" id="ARBA00023002"/>
    </source>
</evidence>
<dbReference type="PROSITE" id="PS50405">
    <property type="entry name" value="GST_CTER"/>
    <property type="match status" value="1"/>
</dbReference>
<keyword evidence="5" id="KW-1185">Reference proteome</keyword>
<dbReference type="SFLD" id="SFLDS00019">
    <property type="entry name" value="Glutathione_Transferase_(cytos"/>
    <property type="match status" value="1"/>
</dbReference>
<sequence>MSEILTILYSSEICPFAQRIVIALEEGKADYTTYEIDLDSKPEWYAPKVNPTGKVPAITYGGPKVDPAEPSPDSIKLYESLVLLEFIADLYPNSGLLSDDPVKRAQTRLVIDVFSTKVLPAYMGVLWKGEPPETLHNALLVLQEQVALYASPYLGGEKLNIADAAIAPFIARIDFQLQNDVGNFKEGQGPRIHDYIFKNEALSIFQKYAHALLGRESVKGSFPQVSITASLLSMQP</sequence>
<evidence type="ECO:0000313" key="4">
    <source>
        <dbReference type="EMBL" id="KAB5596376.1"/>
    </source>
</evidence>
<dbReference type="InterPro" id="IPR005442">
    <property type="entry name" value="GST_omega"/>
</dbReference>
<evidence type="ECO:0000259" key="2">
    <source>
        <dbReference type="PROSITE" id="PS50404"/>
    </source>
</evidence>
<dbReference type="GO" id="GO:0004364">
    <property type="term" value="F:glutathione transferase activity"/>
    <property type="evidence" value="ECO:0007669"/>
    <property type="project" value="InterPro"/>
</dbReference>
<dbReference type="OrthoDB" id="202840at2759"/>
<reference evidence="4 5" key="1">
    <citation type="journal article" date="2019" name="Fungal Biol. Biotechnol.">
        <title>Draft genome sequence of fastidious pathogen Ceratobasidium theobromae, which causes vascular-streak dieback in Theobroma cacao.</title>
        <authorList>
            <person name="Ali S.S."/>
            <person name="Asman A."/>
            <person name="Shao J."/>
            <person name="Firmansyah A.P."/>
            <person name="Susilo A.W."/>
            <person name="Rosmana A."/>
            <person name="McMahon P."/>
            <person name="Junaid M."/>
            <person name="Guest D."/>
            <person name="Kheng T.Y."/>
            <person name="Meinhardt L.W."/>
            <person name="Bailey B.A."/>
        </authorList>
    </citation>
    <scope>NUCLEOTIDE SEQUENCE [LARGE SCALE GENOMIC DNA]</scope>
    <source>
        <strain evidence="4 5">CT2</strain>
    </source>
</reference>
<keyword evidence="1" id="KW-0560">Oxidoreductase</keyword>
<organism evidence="4 5">
    <name type="scientific">Ceratobasidium theobromae</name>
    <dbReference type="NCBI Taxonomy" id="1582974"/>
    <lineage>
        <taxon>Eukaryota</taxon>
        <taxon>Fungi</taxon>
        <taxon>Dikarya</taxon>
        <taxon>Basidiomycota</taxon>
        <taxon>Agaricomycotina</taxon>
        <taxon>Agaricomycetes</taxon>
        <taxon>Cantharellales</taxon>
        <taxon>Ceratobasidiaceae</taxon>
        <taxon>Ceratobasidium</taxon>
    </lineage>
</organism>
<dbReference type="PANTHER" id="PTHR43968">
    <property type="match status" value="1"/>
</dbReference>
<dbReference type="GO" id="GO:0005737">
    <property type="term" value="C:cytoplasm"/>
    <property type="evidence" value="ECO:0007669"/>
    <property type="project" value="InterPro"/>
</dbReference>
<dbReference type="SUPFAM" id="SSF47616">
    <property type="entry name" value="GST C-terminal domain-like"/>
    <property type="match status" value="1"/>
</dbReference>
<accession>A0A5N5R091</accession>
<protein>
    <submittedName>
        <fullName evidence="4">Glutathione S-transferase carboxy-terminal-like protein</fullName>
    </submittedName>
</protein>
<dbReference type="GO" id="GO:0045174">
    <property type="term" value="F:glutathione dehydrogenase (ascorbate) activity"/>
    <property type="evidence" value="ECO:0007669"/>
    <property type="project" value="UniProtKB-ARBA"/>
</dbReference>